<proteinExistence type="predicted"/>
<dbReference type="EMBL" id="KZ825832">
    <property type="protein sequence ID" value="PYH96851.1"/>
    <property type="molecule type" value="Genomic_DNA"/>
</dbReference>
<evidence type="ECO:0000256" key="1">
    <source>
        <dbReference type="SAM" id="SignalP"/>
    </source>
</evidence>
<dbReference type="VEuPathDB" id="FungiDB:BO71DRAFT_396646"/>
<evidence type="ECO:0008006" key="4">
    <source>
        <dbReference type="Google" id="ProtNLM"/>
    </source>
</evidence>
<protein>
    <recommendedName>
        <fullName evidence="4">AA1-like domain-containing protein</fullName>
    </recommendedName>
</protein>
<dbReference type="AlphaFoldDB" id="A0A319DHE7"/>
<evidence type="ECO:0000313" key="3">
    <source>
        <dbReference type="Proteomes" id="UP000247810"/>
    </source>
</evidence>
<feature type="chain" id="PRO_5016437043" description="AA1-like domain-containing protein" evidence="1">
    <location>
        <begin position="20"/>
        <end position="159"/>
    </location>
</feature>
<name>A0A319DHE7_9EURO</name>
<keyword evidence="1" id="KW-0732">Signal</keyword>
<reference evidence="2 3" key="1">
    <citation type="submission" date="2018-02" db="EMBL/GenBank/DDBJ databases">
        <title>The genomes of Aspergillus section Nigri reveals drivers in fungal speciation.</title>
        <authorList>
            <consortium name="DOE Joint Genome Institute"/>
            <person name="Vesth T.C."/>
            <person name="Nybo J."/>
            <person name="Theobald S."/>
            <person name="Brandl J."/>
            <person name="Frisvad J.C."/>
            <person name="Nielsen K.F."/>
            <person name="Lyhne E.K."/>
            <person name="Kogle M.E."/>
            <person name="Kuo A."/>
            <person name="Riley R."/>
            <person name="Clum A."/>
            <person name="Nolan M."/>
            <person name="Lipzen A."/>
            <person name="Salamov A."/>
            <person name="Henrissat B."/>
            <person name="Wiebenga A."/>
            <person name="De vries R.P."/>
            <person name="Grigoriev I.V."/>
            <person name="Mortensen U.H."/>
            <person name="Andersen M.R."/>
            <person name="Baker S.E."/>
        </authorList>
    </citation>
    <scope>NUCLEOTIDE SEQUENCE [LARGE SCALE GENOMIC DNA]</scope>
    <source>
        <strain evidence="2 3">CBS 707.79</strain>
    </source>
</reference>
<evidence type="ECO:0000313" key="2">
    <source>
        <dbReference type="EMBL" id="PYH96851.1"/>
    </source>
</evidence>
<gene>
    <name evidence="2" type="ORF">BO71DRAFT_396646</name>
</gene>
<organism evidence="2 3">
    <name type="scientific">Aspergillus ellipticus CBS 707.79</name>
    <dbReference type="NCBI Taxonomy" id="1448320"/>
    <lineage>
        <taxon>Eukaryota</taxon>
        <taxon>Fungi</taxon>
        <taxon>Dikarya</taxon>
        <taxon>Ascomycota</taxon>
        <taxon>Pezizomycotina</taxon>
        <taxon>Eurotiomycetes</taxon>
        <taxon>Eurotiomycetidae</taxon>
        <taxon>Eurotiales</taxon>
        <taxon>Aspergillaceae</taxon>
        <taxon>Aspergillus</taxon>
        <taxon>Aspergillus subgen. Circumdati</taxon>
    </lineage>
</organism>
<keyword evidence="3" id="KW-1185">Reference proteome</keyword>
<feature type="signal peptide" evidence="1">
    <location>
        <begin position="1"/>
        <end position="19"/>
    </location>
</feature>
<dbReference type="OrthoDB" id="4476971at2759"/>
<sequence>MKFATLTTLLIAAAATTQAVPTAKPKSFARALKPFLLQDVTAKILSDVDFATLTLTLIDQNVNNTTTSCEWWWHPDEAIPETTVVSCTNTNYELNFPDTTRVDIEDFVLRVETTASAALQESGDVSLVASAQSLWTCQSNVTAYIKEQCSYNGVVEVPV</sequence>
<accession>A0A319DHE7</accession>
<dbReference type="Proteomes" id="UP000247810">
    <property type="component" value="Unassembled WGS sequence"/>
</dbReference>